<evidence type="ECO:0000313" key="3">
    <source>
        <dbReference type="EMBL" id="MBB4950639.1"/>
    </source>
</evidence>
<proteinExistence type="predicted"/>
<dbReference type="EMBL" id="JACHJR010000001">
    <property type="protein sequence ID" value="MBB4950639.1"/>
    <property type="molecule type" value="Genomic_DNA"/>
</dbReference>
<reference evidence="3 4" key="1">
    <citation type="submission" date="2020-08" db="EMBL/GenBank/DDBJ databases">
        <title>Sequencing the genomes of 1000 actinobacteria strains.</title>
        <authorList>
            <person name="Klenk H.-P."/>
        </authorList>
    </citation>
    <scope>NUCLEOTIDE SEQUENCE [LARGE SCALE GENOMIC DNA]</scope>
    <source>
        <strain evidence="3 4">DSM 44786</strain>
    </source>
</reference>
<dbReference type="RefSeq" id="WP_184921972.1">
    <property type="nucleotide sequence ID" value="NZ_JACHJR010000001.1"/>
</dbReference>
<dbReference type="NCBIfam" id="TIGR00996">
    <property type="entry name" value="Mtu_fam_mce"/>
    <property type="match status" value="1"/>
</dbReference>
<name>A0A7W7WLC3_9ACTN</name>
<dbReference type="Pfam" id="PF02470">
    <property type="entry name" value="MlaD"/>
    <property type="match status" value="1"/>
</dbReference>
<dbReference type="InterPro" id="IPR005693">
    <property type="entry name" value="Mce"/>
</dbReference>
<sequence length="330" mass="34328">MKRPGTRTSVVIATGAALAALVAALIAVPGPEGSRVTVYFDHAVGVYAGSDLRVLGVKVGTVDAVRPEGERVRVQLTLDHGVKVPADASAVVVAPSVVADRYVQLTPAWTGGPLLADRAVIPADRTAEPVEIDQLYRSLTDLSTALGPDGANAGGALSRLLDAGARNLDGNGRAIGDSIEQLGRAAKTLSGRSDDLFGTLTQLQSFTTMLRENDSQVRSATDRLADVSGFLAQDKEELGLALRNLAVALGEVKTFVEQNRTRLAHSVDQLVPITQSLVDQRASLAELLDTAPLAAGNLLRAYDPAAGTLAGRANLTEIAALPLPLPGVAR</sequence>
<dbReference type="PANTHER" id="PTHR33371:SF4">
    <property type="entry name" value="INTERMEMBRANE PHOSPHOLIPID TRANSPORT SYSTEM BINDING PROTEIN MLAD"/>
    <property type="match status" value="1"/>
</dbReference>
<feature type="domain" description="Mce/MlaD" evidence="1">
    <location>
        <begin position="33"/>
        <end position="107"/>
    </location>
</feature>
<dbReference type="AlphaFoldDB" id="A0A7W7WLC3"/>
<dbReference type="InterPro" id="IPR003399">
    <property type="entry name" value="Mce/MlaD"/>
</dbReference>
<protein>
    <submittedName>
        <fullName evidence="3">Virulence factor Mce-like protein</fullName>
    </submittedName>
</protein>
<dbReference type="InterPro" id="IPR052336">
    <property type="entry name" value="MlaD_Phospholipid_Transporter"/>
</dbReference>
<dbReference type="InterPro" id="IPR024516">
    <property type="entry name" value="Mce_C"/>
</dbReference>
<organism evidence="3 4">
    <name type="scientific">Kitasatospora gansuensis</name>
    <dbReference type="NCBI Taxonomy" id="258050"/>
    <lineage>
        <taxon>Bacteria</taxon>
        <taxon>Bacillati</taxon>
        <taxon>Actinomycetota</taxon>
        <taxon>Actinomycetes</taxon>
        <taxon>Kitasatosporales</taxon>
        <taxon>Streptomycetaceae</taxon>
        <taxon>Kitasatospora</taxon>
    </lineage>
</organism>
<comment type="caution">
    <text evidence="3">The sequence shown here is derived from an EMBL/GenBank/DDBJ whole genome shotgun (WGS) entry which is preliminary data.</text>
</comment>
<evidence type="ECO:0000259" key="2">
    <source>
        <dbReference type="Pfam" id="PF11887"/>
    </source>
</evidence>
<gene>
    <name evidence="3" type="ORF">F4556_006174</name>
</gene>
<dbReference type="GO" id="GO:0005576">
    <property type="term" value="C:extracellular region"/>
    <property type="evidence" value="ECO:0007669"/>
    <property type="project" value="TreeGrafter"/>
</dbReference>
<evidence type="ECO:0000259" key="1">
    <source>
        <dbReference type="Pfam" id="PF02470"/>
    </source>
</evidence>
<dbReference type="Proteomes" id="UP000573327">
    <property type="component" value="Unassembled WGS sequence"/>
</dbReference>
<dbReference type="PANTHER" id="PTHR33371">
    <property type="entry name" value="INTERMEMBRANE PHOSPHOLIPID TRANSPORT SYSTEM BINDING PROTEIN MLAD-RELATED"/>
    <property type="match status" value="1"/>
</dbReference>
<keyword evidence="4" id="KW-1185">Reference proteome</keyword>
<evidence type="ECO:0000313" key="4">
    <source>
        <dbReference type="Proteomes" id="UP000573327"/>
    </source>
</evidence>
<feature type="domain" description="Mammalian cell entry C-terminal" evidence="2">
    <location>
        <begin position="115"/>
        <end position="291"/>
    </location>
</feature>
<accession>A0A7W7WLC3</accession>
<dbReference type="Pfam" id="PF11887">
    <property type="entry name" value="Mce4_CUP1"/>
    <property type="match status" value="1"/>
</dbReference>